<evidence type="ECO:0000256" key="15">
    <source>
        <dbReference type="ARBA" id="ARBA00038074"/>
    </source>
</evidence>
<keyword evidence="10 19" id="KW-1015">Disulfide bond</keyword>
<evidence type="ECO:0000256" key="16">
    <source>
        <dbReference type="ARBA" id="ARBA00093308"/>
    </source>
</evidence>
<dbReference type="Gene3D" id="2.60.120.200">
    <property type="match status" value="1"/>
</dbReference>
<feature type="chain" id="PRO_5041396771" description="Crh-like protein" evidence="21">
    <location>
        <begin position="27"/>
        <end position="387"/>
    </location>
</feature>
<keyword evidence="11" id="KW-0325">Glycoprotein</keyword>
<evidence type="ECO:0000256" key="14">
    <source>
        <dbReference type="ARBA" id="ARBA00023316"/>
    </source>
</evidence>
<dbReference type="PROSITE" id="PS51257">
    <property type="entry name" value="PROKAR_LIPOPROTEIN"/>
    <property type="match status" value="1"/>
</dbReference>
<feature type="active site" description="Proton donor" evidence="18">
    <location>
        <position position="128"/>
    </location>
</feature>
<comment type="subcellular location">
    <subcellularLocation>
        <location evidence="2">Cell envelope</location>
    </subcellularLocation>
    <subcellularLocation>
        <location evidence="3">Membrane</location>
        <topology evidence="3">Lipid-anchor</topology>
        <topology evidence="3">GPI-anchor</topology>
    </subcellularLocation>
</comment>
<comment type="similarity">
    <text evidence="15">Belongs to the glycosyl hydrolase 16 family. CRH1 subfamily.</text>
</comment>
<keyword evidence="9 17" id="KW-0472">Membrane</keyword>
<comment type="function">
    <text evidence="16">Dual chitinase/transglycosylase that plays a role in cell wall architecture. Chitinase and transglycosylase activities are coupled. Required for the polysaccharide cross-linking at the septa and the cell wall. More specifically, transfers chitin to 1,6-beta-glucan in the cell wall.</text>
</comment>
<keyword evidence="13" id="KW-0326">Glycosidase</keyword>
<keyword evidence="8 17" id="KW-0378">Hydrolase</keyword>
<dbReference type="PANTHER" id="PTHR10963:SF68">
    <property type="entry name" value="GLYCOSIDASE CRH1-RELATED"/>
    <property type="match status" value="1"/>
</dbReference>
<evidence type="ECO:0000256" key="3">
    <source>
        <dbReference type="ARBA" id="ARBA00004589"/>
    </source>
</evidence>
<evidence type="ECO:0000256" key="17">
    <source>
        <dbReference type="PIRNR" id="PIRNR037299"/>
    </source>
</evidence>
<feature type="region of interest" description="Disordered" evidence="20">
    <location>
        <begin position="303"/>
        <end position="344"/>
    </location>
</feature>
<dbReference type="GO" id="GO:0016757">
    <property type="term" value="F:glycosyltransferase activity"/>
    <property type="evidence" value="ECO:0007669"/>
    <property type="project" value="UniProtKB-KW"/>
</dbReference>
<dbReference type="PROSITE" id="PS51762">
    <property type="entry name" value="GH16_2"/>
    <property type="match status" value="1"/>
</dbReference>
<name>A0AA39WM61_9PEZI</name>
<dbReference type="GO" id="GO:0008843">
    <property type="term" value="F:endochitinase activity"/>
    <property type="evidence" value="ECO:0007669"/>
    <property type="project" value="UniProtKB-EC"/>
</dbReference>
<dbReference type="AlphaFoldDB" id="A0AA39WM61"/>
<dbReference type="InterPro" id="IPR050546">
    <property type="entry name" value="Glycosyl_Hydrlase_16"/>
</dbReference>
<evidence type="ECO:0000256" key="19">
    <source>
        <dbReference type="PIRSR" id="PIRSR037299-2"/>
    </source>
</evidence>
<evidence type="ECO:0000256" key="18">
    <source>
        <dbReference type="PIRSR" id="PIRSR037299-1"/>
    </source>
</evidence>
<evidence type="ECO:0000256" key="2">
    <source>
        <dbReference type="ARBA" id="ARBA00004196"/>
    </source>
</evidence>
<dbReference type="SUPFAM" id="SSF49899">
    <property type="entry name" value="Concanavalin A-like lectins/glucanases"/>
    <property type="match status" value="1"/>
</dbReference>
<dbReference type="EMBL" id="JAULSR010000005">
    <property type="protein sequence ID" value="KAK0617957.1"/>
    <property type="molecule type" value="Genomic_DNA"/>
</dbReference>
<evidence type="ECO:0000256" key="1">
    <source>
        <dbReference type="ARBA" id="ARBA00000822"/>
    </source>
</evidence>
<dbReference type="CDD" id="cd02183">
    <property type="entry name" value="GH16_fungal_CRH1_transglycosylase"/>
    <property type="match status" value="1"/>
</dbReference>
<keyword evidence="4" id="KW-0336">GPI-anchor</keyword>
<dbReference type="Proteomes" id="UP001174934">
    <property type="component" value="Unassembled WGS sequence"/>
</dbReference>
<evidence type="ECO:0000256" key="6">
    <source>
        <dbReference type="ARBA" id="ARBA00022679"/>
    </source>
</evidence>
<evidence type="ECO:0000313" key="24">
    <source>
        <dbReference type="Proteomes" id="UP001174934"/>
    </source>
</evidence>
<feature type="signal peptide" evidence="21">
    <location>
        <begin position="1"/>
        <end position="26"/>
    </location>
</feature>
<keyword evidence="12" id="KW-0449">Lipoprotein</keyword>
<keyword evidence="7 21" id="KW-0732">Signal</keyword>
<sequence length="387" mass="39848">MISSRWRTAAAAAAAAAAVFSSLASAQTWSACNPLYSTCSPNTALGMAIDVEFTQGAVNSFVASGGAVTYGSDGAVFTVSAPGEAPQLTSLFYIMFGRVEVTMKCAPGAGIVSSLVLQSDDLDEIDMEWLGADDSEVQTNYFGKGQTTSYNRGQFNPAANNQGQFITYTIDWTSDRIVWSVGGTVVRTLAYADADNQYPQTPMQVKFGAWAGGDPSNAPGTIQWARGPTDYSQGPFSMHVKSVIVSDYSTGKAYSYGDSSGTWQSIKSDGGAVNGNVGNASPAITQTAVAAVTNSVSPSIPAGGIAKGDTATQTGWPWVPTATPSSSSSSSGSGSTQSGAIPDGWIMTPEGKIVPIGASNLVKPPHLSLLIGPIALGLFATIAGHWS</sequence>
<gene>
    <name evidence="23" type="ORF">B0T17DRAFT_536408</name>
</gene>
<evidence type="ECO:0000256" key="12">
    <source>
        <dbReference type="ARBA" id="ARBA00023288"/>
    </source>
</evidence>
<evidence type="ECO:0000259" key="22">
    <source>
        <dbReference type="PROSITE" id="PS51762"/>
    </source>
</evidence>
<dbReference type="GO" id="GO:0009277">
    <property type="term" value="C:fungal-type cell wall"/>
    <property type="evidence" value="ECO:0007669"/>
    <property type="project" value="TreeGrafter"/>
</dbReference>
<evidence type="ECO:0000313" key="23">
    <source>
        <dbReference type="EMBL" id="KAK0617957.1"/>
    </source>
</evidence>
<organism evidence="23 24">
    <name type="scientific">Bombardia bombarda</name>
    <dbReference type="NCBI Taxonomy" id="252184"/>
    <lineage>
        <taxon>Eukaryota</taxon>
        <taxon>Fungi</taxon>
        <taxon>Dikarya</taxon>
        <taxon>Ascomycota</taxon>
        <taxon>Pezizomycotina</taxon>
        <taxon>Sordariomycetes</taxon>
        <taxon>Sordariomycetidae</taxon>
        <taxon>Sordariales</taxon>
        <taxon>Lasiosphaeriaceae</taxon>
        <taxon>Bombardia</taxon>
    </lineage>
</organism>
<reference evidence="23" key="1">
    <citation type="submission" date="2023-06" db="EMBL/GenBank/DDBJ databases">
        <title>Genome-scale phylogeny and comparative genomics of the fungal order Sordariales.</title>
        <authorList>
            <consortium name="Lawrence Berkeley National Laboratory"/>
            <person name="Hensen N."/>
            <person name="Bonometti L."/>
            <person name="Westerberg I."/>
            <person name="Brannstrom I.O."/>
            <person name="Guillou S."/>
            <person name="Cros-Aarteil S."/>
            <person name="Calhoun S."/>
            <person name="Haridas S."/>
            <person name="Kuo A."/>
            <person name="Mondo S."/>
            <person name="Pangilinan J."/>
            <person name="Riley R."/>
            <person name="LaButti K."/>
            <person name="Andreopoulos B."/>
            <person name="Lipzen A."/>
            <person name="Chen C."/>
            <person name="Yanf M."/>
            <person name="Daum C."/>
            <person name="Ng V."/>
            <person name="Clum A."/>
            <person name="Steindorff A."/>
            <person name="Ohm R."/>
            <person name="Martin F."/>
            <person name="Silar P."/>
            <person name="Natvig D."/>
            <person name="Lalanne C."/>
            <person name="Gautier V."/>
            <person name="Ament-velasquez S.L."/>
            <person name="Kruys A."/>
            <person name="Hutchinson M.I."/>
            <person name="Powell A.J."/>
            <person name="Barry K."/>
            <person name="Miller A.N."/>
            <person name="Grigoriev I.V."/>
            <person name="Debuchy R."/>
            <person name="Gladieux P."/>
            <person name="Thoren M.H."/>
            <person name="Johannesson H."/>
        </authorList>
    </citation>
    <scope>NUCLEOTIDE SEQUENCE</scope>
    <source>
        <strain evidence="23">SMH3391-2</strain>
    </source>
</reference>
<evidence type="ECO:0000256" key="8">
    <source>
        <dbReference type="ARBA" id="ARBA00022801"/>
    </source>
</evidence>
<evidence type="ECO:0000256" key="9">
    <source>
        <dbReference type="ARBA" id="ARBA00023136"/>
    </source>
</evidence>
<accession>A0AA39WM61</accession>
<dbReference type="InterPro" id="IPR013320">
    <property type="entry name" value="ConA-like_dom_sf"/>
</dbReference>
<keyword evidence="5" id="KW-0328">Glycosyltransferase</keyword>
<keyword evidence="6" id="KW-0808">Transferase</keyword>
<evidence type="ECO:0000256" key="5">
    <source>
        <dbReference type="ARBA" id="ARBA00022676"/>
    </source>
</evidence>
<proteinExistence type="inferred from homology"/>
<comment type="catalytic activity">
    <reaction evidence="1">
        <text>Random endo-hydrolysis of N-acetyl-beta-D-glucosaminide (1-&gt;4)-beta-linkages in chitin and chitodextrins.</text>
        <dbReference type="EC" id="3.2.1.14"/>
    </reaction>
</comment>
<evidence type="ECO:0000256" key="4">
    <source>
        <dbReference type="ARBA" id="ARBA00022622"/>
    </source>
</evidence>
<evidence type="ECO:0000256" key="7">
    <source>
        <dbReference type="ARBA" id="ARBA00022729"/>
    </source>
</evidence>
<keyword evidence="14" id="KW-0961">Cell wall biogenesis/degradation</keyword>
<dbReference type="GO" id="GO:0031505">
    <property type="term" value="P:fungal-type cell wall organization"/>
    <property type="evidence" value="ECO:0007669"/>
    <property type="project" value="TreeGrafter"/>
</dbReference>
<dbReference type="PIRSF" id="PIRSF037299">
    <property type="entry name" value="Glycosidase_CRH1_prd"/>
    <property type="match status" value="1"/>
</dbReference>
<dbReference type="Pfam" id="PF00722">
    <property type="entry name" value="Glyco_hydro_16"/>
    <property type="match status" value="1"/>
</dbReference>
<protein>
    <recommendedName>
        <fullName evidence="17">Crh-like protein</fullName>
        <ecNumber evidence="17">3.2.-.-</ecNumber>
    </recommendedName>
</protein>
<dbReference type="PANTHER" id="PTHR10963">
    <property type="entry name" value="GLYCOSYL HYDROLASE-RELATED"/>
    <property type="match status" value="1"/>
</dbReference>
<feature type="active site" description="Nucleophile" evidence="18">
    <location>
        <position position="124"/>
    </location>
</feature>
<dbReference type="FunFam" id="2.60.120.200:FF:000152">
    <property type="entry name" value="Cell wall glucanase"/>
    <property type="match status" value="1"/>
</dbReference>
<dbReference type="EC" id="3.2.-.-" evidence="17"/>
<dbReference type="InterPro" id="IPR000757">
    <property type="entry name" value="Beta-glucanase-like"/>
</dbReference>
<dbReference type="GO" id="GO:0098552">
    <property type="term" value="C:side of membrane"/>
    <property type="evidence" value="ECO:0007669"/>
    <property type="project" value="UniProtKB-KW"/>
</dbReference>
<evidence type="ECO:0000256" key="11">
    <source>
        <dbReference type="ARBA" id="ARBA00023180"/>
    </source>
</evidence>
<evidence type="ECO:0000256" key="21">
    <source>
        <dbReference type="SAM" id="SignalP"/>
    </source>
</evidence>
<evidence type="ECO:0000256" key="10">
    <source>
        <dbReference type="ARBA" id="ARBA00023157"/>
    </source>
</evidence>
<comment type="caution">
    <text evidence="23">The sequence shown here is derived from an EMBL/GenBank/DDBJ whole genome shotgun (WGS) entry which is preliminary data.</text>
</comment>
<evidence type="ECO:0000256" key="13">
    <source>
        <dbReference type="ARBA" id="ARBA00023295"/>
    </source>
</evidence>
<feature type="compositionally biased region" description="Low complexity" evidence="20">
    <location>
        <begin position="325"/>
        <end position="335"/>
    </location>
</feature>
<feature type="disulfide bond" evidence="19">
    <location>
        <begin position="32"/>
        <end position="39"/>
    </location>
</feature>
<evidence type="ECO:0000256" key="20">
    <source>
        <dbReference type="SAM" id="MobiDB-lite"/>
    </source>
</evidence>
<dbReference type="InterPro" id="IPR017168">
    <property type="entry name" value="CHR-like"/>
</dbReference>
<keyword evidence="24" id="KW-1185">Reference proteome</keyword>
<dbReference type="GO" id="GO:0005975">
    <property type="term" value="P:carbohydrate metabolic process"/>
    <property type="evidence" value="ECO:0007669"/>
    <property type="project" value="InterPro"/>
</dbReference>
<feature type="domain" description="GH16" evidence="22">
    <location>
        <begin position="4"/>
        <end position="233"/>
    </location>
</feature>